<dbReference type="Proteomes" id="UP000314294">
    <property type="component" value="Unassembled WGS sequence"/>
</dbReference>
<protein>
    <submittedName>
        <fullName evidence="2">Uncharacterized protein</fullName>
    </submittedName>
</protein>
<comment type="caution">
    <text evidence="2">The sequence shown here is derived from an EMBL/GenBank/DDBJ whole genome shotgun (WGS) entry which is preliminary data.</text>
</comment>
<evidence type="ECO:0000313" key="3">
    <source>
        <dbReference type="Proteomes" id="UP000314294"/>
    </source>
</evidence>
<reference evidence="2 3" key="1">
    <citation type="submission" date="2019-03" db="EMBL/GenBank/DDBJ databases">
        <title>First draft genome of Liparis tanakae, snailfish: a comprehensive survey of snailfish specific genes.</title>
        <authorList>
            <person name="Kim W."/>
            <person name="Song I."/>
            <person name="Jeong J.-H."/>
            <person name="Kim D."/>
            <person name="Kim S."/>
            <person name="Ryu S."/>
            <person name="Song J.Y."/>
            <person name="Lee S.K."/>
        </authorList>
    </citation>
    <scope>NUCLEOTIDE SEQUENCE [LARGE SCALE GENOMIC DNA]</scope>
    <source>
        <tissue evidence="2">Muscle</tissue>
    </source>
</reference>
<dbReference type="AlphaFoldDB" id="A0A4Z2HYI6"/>
<feature type="compositionally biased region" description="Basic and acidic residues" evidence="1">
    <location>
        <begin position="8"/>
        <end position="34"/>
    </location>
</feature>
<accession>A0A4Z2HYI6</accession>
<gene>
    <name evidence="2" type="ORF">EYF80_018904</name>
</gene>
<keyword evidence="3" id="KW-1185">Reference proteome</keyword>
<organism evidence="2 3">
    <name type="scientific">Liparis tanakae</name>
    <name type="common">Tanaka's snailfish</name>
    <dbReference type="NCBI Taxonomy" id="230148"/>
    <lineage>
        <taxon>Eukaryota</taxon>
        <taxon>Metazoa</taxon>
        <taxon>Chordata</taxon>
        <taxon>Craniata</taxon>
        <taxon>Vertebrata</taxon>
        <taxon>Euteleostomi</taxon>
        <taxon>Actinopterygii</taxon>
        <taxon>Neopterygii</taxon>
        <taxon>Teleostei</taxon>
        <taxon>Neoteleostei</taxon>
        <taxon>Acanthomorphata</taxon>
        <taxon>Eupercaria</taxon>
        <taxon>Perciformes</taxon>
        <taxon>Cottioidei</taxon>
        <taxon>Cottales</taxon>
        <taxon>Liparidae</taxon>
        <taxon>Liparis</taxon>
    </lineage>
</organism>
<name>A0A4Z2HYI6_9TELE</name>
<sequence length="210" mass="23291">MPIAVQPDGERRGEGEEMMTEERKGEKERKEGRRGNVCETTYGCTGMQEEQDLEVSRSRIDQDALSWQPQMELVRTGFVAPNLILIKILEFNALVTVHWRLEEEELPSFVFHHITAVLRETLSEHNTHTPHAADVMVTVITVNTVNTVNTTEGLLVRGLTLERKGGAEAQKARIPPGAGSLSSSRDEVSSGGICPKDWGEDDGKAGEELR</sequence>
<feature type="compositionally biased region" description="Basic and acidic residues" evidence="1">
    <location>
        <begin position="197"/>
        <end position="210"/>
    </location>
</feature>
<evidence type="ECO:0000313" key="2">
    <source>
        <dbReference type="EMBL" id="TNN70919.1"/>
    </source>
</evidence>
<feature type="region of interest" description="Disordered" evidence="1">
    <location>
        <begin position="1"/>
        <end position="34"/>
    </location>
</feature>
<evidence type="ECO:0000256" key="1">
    <source>
        <dbReference type="SAM" id="MobiDB-lite"/>
    </source>
</evidence>
<dbReference type="EMBL" id="SRLO01000157">
    <property type="protein sequence ID" value="TNN70919.1"/>
    <property type="molecule type" value="Genomic_DNA"/>
</dbReference>
<proteinExistence type="predicted"/>
<feature type="region of interest" description="Disordered" evidence="1">
    <location>
        <begin position="166"/>
        <end position="210"/>
    </location>
</feature>